<sequence>MEDSNIITGIKTSKLKLISKVYIWSVVMEPLYFFILVPQNITGIGANFARIFQFIVVASLCLKLFSYKRLRTLNFFSPLNKNFTYYFIFAVLAGFLGLYTGSYSFNIDFSSQIESNSIVADFIRSHSFRPFFEYFIAFYYFAYFVVLARYILITKEAIDYFFKLSFIALLACFFVGFLDLLLQLLFKYEGFPRHFSDGRTVGFRFHGIAGEPRDAFSYLMLSLGILTLRDIWEDKKK</sequence>
<feature type="transmembrane region" description="Helical" evidence="1">
    <location>
        <begin position="131"/>
        <end position="152"/>
    </location>
</feature>
<feature type="transmembrane region" description="Helical" evidence="1">
    <location>
        <begin position="85"/>
        <end position="105"/>
    </location>
</feature>
<feature type="transmembrane region" description="Helical" evidence="1">
    <location>
        <begin position="164"/>
        <end position="186"/>
    </location>
</feature>
<dbReference type="AlphaFoldDB" id="A0A382QRW2"/>
<protein>
    <submittedName>
        <fullName evidence="2">Uncharacterized protein</fullName>
    </submittedName>
</protein>
<evidence type="ECO:0000256" key="1">
    <source>
        <dbReference type="SAM" id="Phobius"/>
    </source>
</evidence>
<keyword evidence="1" id="KW-0812">Transmembrane</keyword>
<feature type="transmembrane region" description="Helical" evidence="1">
    <location>
        <begin position="47"/>
        <end position="65"/>
    </location>
</feature>
<proteinExistence type="predicted"/>
<keyword evidence="1" id="KW-1133">Transmembrane helix</keyword>
<dbReference type="EMBL" id="UINC01115789">
    <property type="protein sequence ID" value="SVC87071.1"/>
    <property type="molecule type" value="Genomic_DNA"/>
</dbReference>
<reference evidence="2" key="1">
    <citation type="submission" date="2018-05" db="EMBL/GenBank/DDBJ databases">
        <authorList>
            <person name="Lanie J.A."/>
            <person name="Ng W.-L."/>
            <person name="Kazmierczak K.M."/>
            <person name="Andrzejewski T.M."/>
            <person name="Davidsen T.M."/>
            <person name="Wayne K.J."/>
            <person name="Tettelin H."/>
            <person name="Glass J.I."/>
            <person name="Rusch D."/>
            <person name="Podicherti R."/>
            <person name="Tsui H.-C.T."/>
            <person name="Winkler M.E."/>
        </authorList>
    </citation>
    <scope>NUCLEOTIDE SEQUENCE</scope>
</reference>
<name>A0A382QRW2_9ZZZZ</name>
<gene>
    <name evidence="2" type="ORF">METZ01_LOCUS339925</name>
</gene>
<organism evidence="2">
    <name type="scientific">marine metagenome</name>
    <dbReference type="NCBI Taxonomy" id="408172"/>
    <lineage>
        <taxon>unclassified sequences</taxon>
        <taxon>metagenomes</taxon>
        <taxon>ecological metagenomes</taxon>
    </lineage>
</organism>
<evidence type="ECO:0000313" key="2">
    <source>
        <dbReference type="EMBL" id="SVC87071.1"/>
    </source>
</evidence>
<feature type="non-terminal residue" evidence="2">
    <location>
        <position position="237"/>
    </location>
</feature>
<feature type="transmembrane region" description="Helical" evidence="1">
    <location>
        <begin position="21"/>
        <end position="41"/>
    </location>
</feature>
<keyword evidence="1" id="KW-0472">Membrane</keyword>
<accession>A0A382QRW2</accession>